<protein>
    <submittedName>
        <fullName evidence="2">Uncharacterized protein</fullName>
    </submittedName>
</protein>
<gene>
    <name evidence="2" type="ORF">PMIN01_05635</name>
</gene>
<feature type="region of interest" description="Disordered" evidence="1">
    <location>
        <begin position="98"/>
        <end position="119"/>
    </location>
</feature>
<comment type="caution">
    <text evidence="2">The sequence shown here is derived from an EMBL/GenBank/DDBJ whole genome shotgun (WGS) entry which is preliminary data.</text>
</comment>
<organism evidence="2 3">
    <name type="scientific">Paraphaeosphaeria minitans</name>
    <dbReference type="NCBI Taxonomy" id="565426"/>
    <lineage>
        <taxon>Eukaryota</taxon>
        <taxon>Fungi</taxon>
        <taxon>Dikarya</taxon>
        <taxon>Ascomycota</taxon>
        <taxon>Pezizomycotina</taxon>
        <taxon>Dothideomycetes</taxon>
        <taxon>Pleosporomycetidae</taxon>
        <taxon>Pleosporales</taxon>
        <taxon>Massarineae</taxon>
        <taxon>Didymosphaeriaceae</taxon>
        <taxon>Paraphaeosphaeria</taxon>
    </lineage>
</organism>
<dbReference type="EMBL" id="WJXW01000005">
    <property type="protein sequence ID" value="KAF9735720.1"/>
    <property type="molecule type" value="Genomic_DNA"/>
</dbReference>
<dbReference type="AlphaFoldDB" id="A0A9P6GIQ7"/>
<accession>A0A9P6GIQ7</accession>
<keyword evidence="3" id="KW-1185">Reference proteome</keyword>
<reference evidence="2" key="1">
    <citation type="journal article" date="2020" name="Mol. Plant Microbe Interact.">
        <title>Genome Sequence of the Biocontrol Agent Coniothyrium minitans strain Conio (IMI 134523).</title>
        <authorList>
            <person name="Patel D."/>
            <person name="Shittu T.A."/>
            <person name="Baroncelli R."/>
            <person name="Muthumeenakshi S."/>
            <person name="Osborne T.H."/>
            <person name="Janganan T.K."/>
            <person name="Sreenivasaprasad S."/>
        </authorList>
    </citation>
    <scope>NUCLEOTIDE SEQUENCE</scope>
    <source>
        <strain evidence="2">Conio</strain>
    </source>
</reference>
<dbReference type="Proteomes" id="UP000756921">
    <property type="component" value="Unassembled WGS sequence"/>
</dbReference>
<evidence type="ECO:0000313" key="2">
    <source>
        <dbReference type="EMBL" id="KAF9735720.1"/>
    </source>
</evidence>
<name>A0A9P6GIQ7_9PLEO</name>
<proteinExistence type="predicted"/>
<evidence type="ECO:0000256" key="1">
    <source>
        <dbReference type="SAM" id="MobiDB-lite"/>
    </source>
</evidence>
<evidence type="ECO:0000313" key="3">
    <source>
        <dbReference type="Proteomes" id="UP000756921"/>
    </source>
</evidence>
<sequence length="190" mass="20391">MPTGKAASAEGEESGDQVEEACWPYLSLPIYPSAWDVSVPHESVCGGDQKDCVSLGRRKARGEGAPGRATLAGVGEGGKWKVRSAKCEERRLTCGRRMQDGNAAEGSNGVEGRSRGPGEPARFRHASPWVLFFFLFLSSPLHHVYGAMRGMESRVAGFRVFFSDDWKTAGLAQTNQGVGMSQEGPARASV</sequence>